<gene>
    <name evidence="5" type="ORF">H8B19_10870</name>
</gene>
<evidence type="ECO:0000313" key="6">
    <source>
        <dbReference type="Proteomes" id="UP000601768"/>
    </source>
</evidence>
<reference evidence="5" key="2">
    <citation type="submission" date="2020-08" db="EMBL/GenBank/DDBJ databases">
        <authorList>
            <person name="Lai Q."/>
        </authorList>
    </citation>
    <scope>NUCLEOTIDE SEQUENCE</scope>
    <source>
        <strain evidence="5">S27-2</strain>
    </source>
</reference>
<dbReference type="AlphaFoldDB" id="A0A8J6IUA7"/>
<keyword evidence="3" id="KW-0418">Kinase</keyword>
<dbReference type="Proteomes" id="UP000601768">
    <property type="component" value="Unassembled WGS sequence"/>
</dbReference>
<dbReference type="InterPro" id="IPR012893">
    <property type="entry name" value="HipA-like_C"/>
</dbReference>
<comment type="similarity">
    <text evidence="1">Belongs to the HipA Ser/Thr kinase family.</text>
</comment>
<dbReference type="RefSeq" id="WP_186506904.1">
    <property type="nucleotide sequence ID" value="NZ_JACNEP010000007.1"/>
</dbReference>
<dbReference type="InterPro" id="IPR052028">
    <property type="entry name" value="HipA_Ser/Thr_kinase"/>
</dbReference>
<dbReference type="Pfam" id="PF07804">
    <property type="entry name" value="HipA_C"/>
    <property type="match status" value="1"/>
</dbReference>
<dbReference type="GO" id="GO:0004674">
    <property type="term" value="F:protein serine/threonine kinase activity"/>
    <property type="evidence" value="ECO:0007669"/>
    <property type="project" value="TreeGrafter"/>
</dbReference>
<proteinExistence type="inferred from homology"/>
<dbReference type="EMBL" id="JACNEP010000007">
    <property type="protein sequence ID" value="MBC3766384.1"/>
    <property type="molecule type" value="Genomic_DNA"/>
</dbReference>
<evidence type="ECO:0000259" key="4">
    <source>
        <dbReference type="Pfam" id="PF07804"/>
    </source>
</evidence>
<protein>
    <submittedName>
        <fullName evidence="5">HipA domain-containing protein</fullName>
    </submittedName>
</protein>
<evidence type="ECO:0000256" key="1">
    <source>
        <dbReference type="ARBA" id="ARBA00010164"/>
    </source>
</evidence>
<dbReference type="PANTHER" id="PTHR37419">
    <property type="entry name" value="SERINE/THREONINE-PROTEIN KINASE TOXIN HIPA"/>
    <property type="match status" value="1"/>
</dbReference>
<keyword evidence="6" id="KW-1185">Reference proteome</keyword>
<evidence type="ECO:0000256" key="2">
    <source>
        <dbReference type="ARBA" id="ARBA00022679"/>
    </source>
</evidence>
<comment type="caution">
    <text evidence="5">The sequence shown here is derived from an EMBL/GenBank/DDBJ whole genome shotgun (WGS) entry which is preliminary data.</text>
</comment>
<reference evidence="5" key="1">
    <citation type="journal article" date="2018" name="Int. J. Syst. Evol. Microbiol.">
        <title>Neptunicella marina gen. nov., sp. nov., isolated from surface seawater.</title>
        <authorList>
            <person name="Liu X."/>
            <person name="Lai Q."/>
            <person name="Du Y."/>
            <person name="Zhang X."/>
            <person name="Liu Z."/>
            <person name="Sun F."/>
            <person name="Shao Z."/>
        </authorList>
    </citation>
    <scope>NUCLEOTIDE SEQUENCE</scope>
    <source>
        <strain evidence="5">S27-2</strain>
    </source>
</reference>
<dbReference type="PIRSF" id="PIRSF028135">
    <property type="entry name" value="UCP028135_HipA-like"/>
    <property type="match status" value="1"/>
</dbReference>
<dbReference type="PANTHER" id="PTHR37419:SF8">
    <property type="entry name" value="TOXIN YJJJ"/>
    <property type="match status" value="1"/>
</dbReference>
<dbReference type="GO" id="GO:0005829">
    <property type="term" value="C:cytosol"/>
    <property type="evidence" value="ECO:0007669"/>
    <property type="project" value="TreeGrafter"/>
</dbReference>
<dbReference type="InterPro" id="IPR016869">
    <property type="entry name" value="UCP028135_HipA-like"/>
</dbReference>
<name>A0A8J6IUA7_9ALTE</name>
<feature type="domain" description="HipA-like C-terminal" evidence="4">
    <location>
        <begin position="162"/>
        <end position="383"/>
    </location>
</feature>
<organism evidence="5 6">
    <name type="scientific">Neptunicella marina</name>
    <dbReference type="NCBI Taxonomy" id="2125989"/>
    <lineage>
        <taxon>Bacteria</taxon>
        <taxon>Pseudomonadati</taxon>
        <taxon>Pseudomonadota</taxon>
        <taxon>Gammaproteobacteria</taxon>
        <taxon>Alteromonadales</taxon>
        <taxon>Alteromonadaceae</taxon>
        <taxon>Neptunicella</taxon>
    </lineage>
</organism>
<sequence>MPSVTLQLFNQGKWWDAAILNFAGAQLSSAVSLSYFPEYIGAVVRYEAKDCWACTVNAPLGIIPTDYPNWPALLDDILPVGKSRDWWLQYLNVGRADNFQQNYALLTNACMSPVGNLRIKESVLAQSLNQDVRFSINDVVQLQHGFLEYANEQGAAVGGATGAGGVAPKLLLMLDGKNVYIDSDFAGKPLHAEPYLTKFARNNRTLRDNNILRAEGVYYQALHHVLKGTGIETIDVSRLKILQHEGQVSLWLPRFDVRIENGIATRLGLESIYSMINAGPGSYQDHFAVMEKVWRRINDTTQMNSEEFTKQYVARDFLNLIFGNSVNHGRNISFLKFEGDIRFAPIYDFAPMKADSEMITRLFKWERDCEKGGRVNFVQVADKLSDFCDPQALVDFLTQLAAPLIELPDLLKQLDCPEEILNFPAIGFSNIKNKLIEMGVYGD</sequence>
<evidence type="ECO:0000256" key="3">
    <source>
        <dbReference type="ARBA" id="ARBA00022777"/>
    </source>
</evidence>
<accession>A0A8J6IUA7</accession>
<keyword evidence="2" id="KW-0808">Transferase</keyword>
<evidence type="ECO:0000313" key="5">
    <source>
        <dbReference type="EMBL" id="MBC3766384.1"/>
    </source>
</evidence>